<evidence type="ECO:0000256" key="2">
    <source>
        <dbReference type="ARBA" id="ARBA00022679"/>
    </source>
</evidence>
<feature type="domain" description="THIF-type NAD/FAD binding fold" evidence="13">
    <location>
        <begin position="20"/>
        <end position="256"/>
    </location>
</feature>
<evidence type="ECO:0000256" key="11">
    <source>
        <dbReference type="ARBA" id="ARBA00075328"/>
    </source>
</evidence>
<organism evidence="14 15">
    <name type="scientific">Caballeronia pedi</name>
    <dbReference type="NCBI Taxonomy" id="1777141"/>
    <lineage>
        <taxon>Bacteria</taxon>
        <taxon>Pseudomonadati</taxon>
        <taxon>Pseudomonadota</taxon>
        <taxon>Betaproteobacteria</taxon>
        <taxon>Burkholderiales</taxon>
        <taxon>Burkholderiaceae</taxon>
        <taxon>Caballeronia</taxon>
    </lineage>
</organism>
<comment type="subunit">
    <text evidence="7">Homodimer. Forms a stable heterotetrameric complex of 2 MoeB and 2 MoaD during adenylation of MoaD.</text>
</comment>
<evidence type="ECO:0000313" key="15">
    <source>
        <dbReference type="Proteomes" id="UP000054911"/>
    </source>
</evidence>
<evidence type="ECO:0000256" key="4">
    <source>
        <dbReference type="ARBA" id="ARBA00022840"/>
    </source>
</evidence>
<dbReference type="InterPro" id="IPR045886">
    <property type="entry name" value="ThiF/MoeB/HesA"/>
</dbReference>
<dbReference type="NCBIfam" id="NF004281">
    <property type="entry name" value="PRK05690.1"/>
    <property type="match status" value="1"/>
</dbReference>
<evidence type="ECO:0000256" key="6">
    <source>
        <dbReference type="ARBA" id="ARBA00055169"/>
    </source>
</evidence>
<evidence type="ECO:0000259" key="13">
    <source>
        <dbReference type="Pfam" id="PF00899"/>
    </source>
</evidence>
<dbReference type="STRING" id="1777141.AWB80_00072"/>
<dbReference type="GO" id="GO:0008641">
    <property type="term" value="F:ubiquitin-like modifier activating enzyme activity"/>
    <property type="evidence" value="ECO:0007669"/>
    <property type="project" value="InterPro"/>
</dbReference>
<dbReference type="PANTHER" id="PTHR10953:SF240">
    <property type="entry name" value="SULFUR CARRIER PROTEIN THIS ADENYLYLTRANSFERASE"/>
    <property type="match status" value="1"/>
</dbReference>
<dbReference type="GO" id="GO:0008146">
    <property type="term" value="F:sulfotransferase activity"/>
    <property type="evidence" value="ECO:0007669"/>
    <property type="project" value="TreeGrafter"/>
</dbReference>
<keyword evidence="15" id="KW-1185">Reference proteome</keyword>
<keyword evidence="4" id="KW-0067">ATP-binding</keyword>
<reference evidence="14" key="1">
    <citation type="submission" date="2016-01" db="EMBL/GenBank/DDBJ databases">
        <authorList>
            <person name="Peeters C."/>
        </authorList>
    </citation>
    <scope>NUCLEOTIDE SEQUENCE [LARGE SCALE GENOMIC DNA]</scope>
    <source>
        <strain evidence="14">LMG 29323</strain>
    </source>
</reference>
<dbReference type="PANTHER" id="PTHR10953">
    <property type="entry name" value="UBIQUITIN-ACTIVATING ENZYME E1"/>
    <property type="match status" value="1"/>
</dbReference>
<dbReference type="Proteomes" id="UP000054911">
    <property type="component" value="Unassembled WGS sequence"/>
</dbReference>
<accession>A0A157Z1C7</accession>
<comment type="catalytic activity">
    <reaction evidence="5">
        <text>[molybdopterin-synthase sulfur-carrier protein]-C-terminal Gly-Gly + ATP + H(+) = [molybdopterin-synthase sulfur-carrier protein]-C-terminal Gly-Gly-AMP + diphosphate</text>
        <dbReference type="Rhea" id="RHEA:43616"/>
        <dbReference type="Rhea" id="RHEA-COMP:12159"/>
        <dbReference type="Rhea" id="RHEA-COMP:12202"/>
        <dbReference type="ChEBI" id="CHEBI:15378"/>
        <dbReference type="ChEBI" id="CHEBI:30616"/>
        <dbReference type="ChEBI" id="CHEBI:33019"/>
        <dbReference type="ChEBI" id="CHEBI:90618"/>
        <dbReference type="ChEBI" id="CHEBI:90778"/>
        <dbReference type="EC" id="2.7.7.80"/>
    </reaction>
</comment>
<dbReference type="GO" id="GO:0061605">
    <property type="term" value="F:molybdopterin-synthase adenylyltransferase activity"/>
    <property type="evidence" value="ECO:0007669"/>
    <property type="project" value="UniProtKB-EC"/>
</dbReference>
<protein>
    <recommendedName>
        <fullName evidence="9">Molybdopterin-synthase adenylyltransferase</fullName>
        <ecNumber evidence="8">2.7.7.80</ecNumber>
    </recommendedName>
    <alternativeName>
        <fullName evidence="12">MoaD protein adenylase</fullName>
    </alternativeName>
    <alternativeName>
        <fullName evidence="10">Molybdopterin-converting factor subunit 1 adenylase</fullName>
    </alternativeName>
    <alternativeName>
        <fullName evidence="11">Sulfur carrier protein MoaD adenylyltransferase</fullName>
    </alternativeName>
</protein>
<dbReference type="InterPro" id="IPR035985">
    <property type="entry name" value="Ubiquitin-activating_enz"/>
</dbReference>
<evidence type="ECO:0000313" key="14">
    <source>
        <dbReference type="EMBL" id="SAK39425.1"/>
    </source>
</evidence>
<evidence type="ECO:0000256" key="3">
    <source>
        <dbReference type="ARBA" id="ARBA00022741"/>
    </source>
</evidence>
<dbReference type="InterPro" id="IPR000594">
    <property type="entry name" value="ThiF_NAD_FAD-bd"/>
</dbReference>
<evidence type="ECO:0000256" key="8">
    <source>
        <dbReference type="ARBA" id="ARBA00066884"/>
    </source>
</evidence>
<keyword evidence="3" id="KW-0547">Nucleotide-binding</keyword>
<gene>
    <name evidence="14" type="ORF">AWB80_00072</name>
</gene>
<dbReference type="GO" id="GO:0005524">
    <property type="term" value="F:ATP binding"/>
    <property type="evidence" value="ECO:0007669"/>
    <property type="project" value="UniProtKB-KW"/>
</dbReference>
<comment type="similarity">
    <text evidence="1">Belongs to the HesA/MoeB/ThiF family.</text>
</comment>
<evidence type="ECO:0000256" key="9">
    <source>
        <dbReference type="ARBA" id="ARBA00073635"/>
    </source>
</evidence>
<dbReference type="Gene3D" id="3.40.50.720">
    <property type="entry name" value="NAD(P)-binding Rossmann-like Domain"/>
    <property type="match status" value="1"/>
</dbReference>
<dbReference type="GO" id="GO:0004792">
    <property type="term" value="F:thiosulfate-cyanide sulfurtransferase activity"/>
    <property type="evidence" value="ECO:0007669"/>
    <property type="project" value="TreeGrafter"/>
</dbReference>
<dbReference type="Pfam" id="PF00899">
    <property type="entry name" value="ThiF"/>
    <property type="match status" value="1"/>
</dbReference>
<sequence length="267" mass="28360">MLRSSKPILSAMNDDQLLRYSRHILVDEIGIEAQQRFLDAHAIIIGAGGLGAPAAMYLAAAGVGRITLVDADTVDLTNLQRQIVHMTQAVGTLKVESARETLNALNPGVDVIAVNVRADAAWLDASVPRASVVLDCSDNFATRHAINAACVAHGVPLVSGAALRFDGQISTFDFRAPDSPCYACVFPPDQPFEEVACSTMGVFAPTVGIIGAMQAAEALRVIGGFGETLAGRLMMLDSLRMEWNTMKIARQPDCPVCGNAKLQQAAR</sequence>
<name>A0A157Z1C7_9BURK</name>
<comment type="caution">
    <text evidence="14">The sequence shown here is derived from an EMBL/GenBank/DDBJ whole genome shotgun (WGS) entry which is preliminary data.</text>
</comment>
<dbReference type="SUPFAM" id="SSF69572">
    <property type="entry name" value="Activating enzymes of the ubiquitin-like proteins"/>
    <property type="match status" value="1"/>
</dbReference>
<comment type="function">
    <text evidence="6">Catalyzes the adenylation by ATP of the carboxyl group of the C-terminal glycine of sulfur carrier protein MoaD.</text>
</comment>
<dbReference type="CDD" id="cd00757">
    <property type="entry name" value="ThiF_MoeB_HesA_family"/>
    <property type="match status" value="1"/>
</dbReference>
<dbReference type="EC" id="2.7.7.80" evidence="8"/>
<dbReference type="GO" id="GO:0005829">
    <property type="term" value="C:cytosol"/>
    <property type="evidence" value="ECO:0007669"/>
    <property type="project" value="TreeGrafter"/>
</dbReference>
<evidence type="ECO:0000256" key="5">
    <source>
        <dbReference type="ARBA" id="ARBA00052218"/>
    </source>
</evidence>
<dbReference type="EMBL" id="FCOE02000001">
    <property type="protein sequence ID" value="SAK39425.1"/>
    <property type="molecule type" value="Genomic_DNA"/>
</dbReference>
<dbReference type="AlphaFoldDB" id="A0A157Z1C7"/>
<evidence type="ECO:0000256" key="10">
    <source>
        <dbReference type="ARBA" id="ARBA00075110"/>
    </source>
</evidence>
<evidence type="ECO:0000256" key="7">
    <source>
        <dbReference type="ARBA" id="ARBA00063809"/>
    </source>
</evidence>
<proteinExistence type="inferred from homology"/>
<keyword evidence="2" id="KW-0808">Transferase</keyword>
<dbReference type="FunFam" id="3.40.50.720:FF:000033">
    <property type="entry name" value="Adenylyltransferase and sulfurtransferase MOCS3"/>
    <property type="match status" value="1"/>
</dbReference>
<evidence type="ECO:0000256" key="12">
    <source>
        <dbReference type="ARBA" id="ARBA00078531"/>
    </source>
</evidence>
<evidence type="ECO:0000256" key="1">
    <source>
        <dbReference type="ARBA" id="ARBA00009919"/>
    </source>
</evidence>